<dbReference type="Pfam" id="PF10065">
    <property type="entry name" value="DUF2303"/>
    <property type="match status" value="1"/>
</dbReference>
<organism evidence="1 2">
    <name type="scientific">Actinomadura luzonensis</name>
    <dbReference type="NCBI Taxonomy" id="2805427"/>
    <lineage>
        <taxon>Bacteria</taxon>
        <taxon>Bacillati</taxon>
        <taxon>Actinomycetota</taxon>
        <taxon>Actinomycetes</taxon>
        <taxon>Streptosporangiales</taxon>
        <taxon>Thermomonosporaceae</taxon>
        <taxon>Actinomadura</taxon>
    </lineage>
</organism>
<gene>
    <name evidence="1" type="ORF">MF672_038990</name>
</gene>
<protein>
    <submittedName>
        <fullName evidence="1">YfdQ family protein</fullName>
    </submittedName>
</protein>
<dbReference type="Proteomes" id="UP001317259">
    <property type="component" value="Unassembled WGS sequence"/>
</dbReference>
<name>A0ABT0G559_9ACTN</name>
<dbReference type="InterPro" id="IPR019276">
    <property type="entry name" value="DUF2303"/>
</dbReference>
<comment type="caution">
    <text evidence="1">The sequence shown here is derived from an EMBL/GenBank/DDBJ whole genome shotgun (WGS) entry which is preliminary data.</text>
</comment>
<sequence>MPTSDSTRTENDAVIQIAQEAARAESDGVLLEPGNIYAFPTTAGPKLLDLGTDAYLDRLHTPQRKRGTTTVEDVASFLAYYRKHADDSTETYVNVNQLRITAILNAHSADGPRWGDHRLTLQLRTTRAWQAWTTHDGRWLQQREFAEHIEERLEDIREPAAAEMLELAQSFQAKTTVKFNSGTRLASGDMNLTWEETTDATAGAKGQIKIPATFKLAIPCLDLPVVEGDEQVVYGIEARFRYRIERGGGLNIGYLLNDPAPVLRDAVLAVVKQVEDALKTQVLRGTPAGA</sequence>
<evidence type="ECO:0000313" key="2">
    <source>
        <dbReference type="Proteomes" id="UP001317259"/>
    </source>
</evidence>
<keyword evidence="2" id="KW-1185">Reference proteome</keyword>
<dbReference type="EMBL" id="JAKRKC020000002">
    <property type="protein sequence ID" value="MCK2219741.1"/>
    <property type="molecule type" value="Genomic_DNA"/>
</dbReference>
<accession>A0ABT0G559</accession>
<reference evidence="1 2" key="1">
    <citation type="submission" date="2022-04" db="EMBL/GenBank/DDBJ databases">
        <title>Genome draft of Actinomadura sp. ATCC 31491.</title>
        <authorList>
            <person name="Shi X."/>
            <person name="Du Y."/>
        </authorList>
    </citation>
    <scope>NUCLEOTIDE SEQUENCE [LARGE SCALE GENOMIC DNA]</scope>
    <source>
        <strain evidence="1 2">ATCC 31491</strain>
    </source>
</reference>
<dbReference type="RefSeq" id="WP_242375264.1">
    <property type="nucleotide sequence ID" value="NZ_JAKRKC020000002.1"/>
</dbReference>
<proteinExistence type="predicted"/>
<evidence type="ECO:0000313" key="1">
    <source>
        <dbReference type="EMBL" id="MCK2219741.1"/>
    </source>
</evidence>